<comment type="caution">
    <text evidence="2">The sequence shown here is derived from an EMBL/GenBank/DDBJ whole genome shotgun (WGS) entry which is preliminary data.</text>
</comment>
<proteinExistence type="predicted"/>
<dbReference type="AlphaFoldDB" id="A0A445E5G5"/>
<dbReference type="Proteomes" id="UP000289738">
    <property type="component" value="Chromosome A02"/>
</dbReference>
<protein>
    <submittedName>
        <fullName evidence="2">Uncharacterized protein</fullName>
    </submittedName>
</protein>
<reference evidence="2 3" key="1">
    <citation type="submission" date="2019-01" db="EMBL/GenBank/DDBJ databases">
        <title>Sequencing of cultivated peanut Arachis hypogaea provides insights into genome evolution and oil improvement.</title>
        <authorList>
            <person name="Chen X."/>
        </authorList>
    </citation>
    <scope>NUCLEOTIDE SEQUENCE [LARGE SCALE GENOMIC DNA]</scope>
    <source>
        <strain evidence="3">cv. Fuhuasheng</strain>
        <tissue evidence="2">Leaves</tissue>
    </source>
</reference>
<feature type="region of interest" description="Disordered" evidence="1">
    <location>
        <begin position="193"/>
        <end position="223"/>
    </location>
</feature>
<dbReference type="EMBL" id="SDMP01000002">
    <property type="protein sequence ID" value="RYR70691.1"/>
    <property type="molecule type" value="Genomic_DNA"/>
</dbReference>
<evidence type="ECO:0000256" key="1">
    <source>
        <dbReference type="SAM" id="MobiDB-lite"/>
    </source>
</evidence>
<accession>A0A445E5G5</accession>
<sequence>MRCSLCITSKAEFMEDIILVQNQKKKWMMKNIILQGQIDQSKCNMITFNDMDTSFYAFIVSFYFRRADMSYSVYMEQELRKWESISVMKKARELGCKNLFLIYKSRYIEIRANSIPPVAVFLSEFASGSQTNITIRCHQRRKFVPVIYLSAHCVGLNLFIACKSAIDSYILMRSAIHTSHFCLQVLQVGPNTRVTEEEAEEEEEEEAEEEEEVGPNTCVTEEA</sequence>
<gene>
    <name evidence="2" type="ORF">Ahy_A02g005015</name>
</gene>
<keyword evidence="3" id="KW-1185">Reference proteome</keyword>
<evidence type="ECO:0000313" key="3">
    <source>
        <dbReference type="Proteomes" id="UP000289738"/>
    </source>
</evidence>
<evidence type="ECO:0000313" key="2">
    <source>
        <dbReference type="EMBL" id="RYR70691.1"/>
    </source>
</evidence>
<name>A0A445E5G5_ARAHY</name>
<organism evidence="2 3">
    <name type="scientific">Arachis hypogaea</name>
    <name type="common">Peanut</name>
    <dbReference type="NCBI Taxonomy" id="3818"/>
    <lineage>
        <taxon>Eukaryota</taxon>
        <taxon>Viridiplantae</taxon>
        <taxon>Streptophyta</taxon>
        <taxon>Embryophyta</taxon>
        <taxon>Tracheophyta</taxon>
        <taxon>Spermatophyta</taxon>
        <taxon>Magnoliopsida</taxon>
        <taxon>eudicotyledons</taxon>
        <taxon>Gunneridae</taxon>
        <taxon>Pentapetalae</taxon>
        <taxon>rosids</taxon>
        <taxon>fabids</taxon>
        <taxon>Fabales</taxon>
        <taxon>Fabaceae</taxon>
        <taxon>Papilionoideae</taxon>
        <taxon>50 kb inversion clade</taxon>
        <taxon>dalbergioids sensu lato</taxon>
        <taxon>Dalbergieae</taxon>
        <taxon>Pterocarpus clade</taxon>
        <taxon>Arachis</taxon>
    </lineage>
</organism>
<feature type="compositionally biased region" description="Acidic residues" evidence="1">
    <location>
        <begin position="197"/>
        <end position="213"/>
    </location>
</feature>